<dbReference type="Proteomes" id="UP000230750">
    <property type="component" value="Unassembled WGS sequence"/>
</dbReference>
<feature type="compositionally biased region" description="Basic and acidic residues" evidence="1">
    <location>
        <begin position="399"/>
        <end position="431"/>
    </location>
</feature>
<dbReference type="EMBL" id="MRZV01000582">
    <property type="protein sequence ID" value="PIK47405.1"/>
    <property type="molecule type" value="Genomic_DNA"/>
</dbReference>
<feature type="region of interest" description="Disordered" evidence="1">
    <location>
        <begin position="507"/>
        <end position="529"/>
    </location>
</feature>
<protein>
    <submittedName>
        <fullName evidence="2">Uncharacterized protein</fullName>
    </submittedName>
</protein>
<dbReference type="InterPro" id="IPR027417">
    <property type="entry name" value="P-loop_NTPase"/>
</dbReference>
<dbReference type="Gene3D" id="3.40.50.300">
    <property type="entry name" value="P-loop containing nucleotide triphosphate hydrolases"/>
    <property type="match status" value="1"/>
</dbReference>
<reference evidence="2 3" key="1">
    <citation type="journal article" date="2017" name="PLoS Biol.">
        <title>The sea cucumber genome provides insights into morphological evolution and visceral regeneration.</title>
        <authorList>
            <person name="Zhang X."/>
            <person name="Sun L."/>
            <person name="Yuan J."/>
            <person name="Sun Y."/>
            <person name="Gao Y."/>
            <person name="Zhang L."/>
            <person name="Li S."/>
            <person name="Dai H."/>
            <person name="Hamel J.F."/>
            <person name="Liu C."/>
            <person name="Yu Y."/>
            <person name="Liu S."/>
            <person name="Lin W."/>
            <person name="Guo K."/>
            <person name="Jin S."/>
            <person name="Xu P."/>
            <person name="Storey K.B."/>
            <person name="Huan P."/>
            <person name="Zhang T."/>
            <person name="Zhou Y."/>
            <person name="Zhang J."/>
            <person name="Lin C."/>
            <person name="Li X."/>
            <person name="Xing L."/>
            <person name="Huo D."/>
            <person name="Sun M."/>
            <person name="Wang L."/>
            <person name="Mercier A."/>
            <person name="Li F."/>
            <person name="Yang H."/>
            <person name="Xiang J."/>
        </authorList>
    </citation>
    <scope>NUCLEOTIDE SEQUENCE [LARGE SCALE GENOMIC DNA]</scope>
    <source>
        <strain evidence="2">Shaxun</strain>
        <tissue evidence="2">Muscle</tissue>
    </source>
</reference>
<feature type="compositionally biased region" description="Basic residues" evidence="1">
    <location>
        <begin position="507"/>
        <end position="521"/>
    </location>
</feature>
<feature type="region of interest" description="Disordered" evidence="1">
    <location>
        <begin position="176"/>
        <end position="199"/>
    </location>
</feature>
<dbReference type="AlphaFoldDB" id="A0A2G8KHG9"/>
<evidence type="ECO:0000313" key="2">
    <source>
        <dbReference type="EMBL" id="PIK47405.1"/>
    </source>
</evidence>
<evidence type="ECO:0000256" key="1">
    <source>
        <dbReference type="SAM" id="MobiDB-lite"/>
    </source>
</evidence>
<proteinExistence type="predicted"/>
<comment type="caution">
    <text evidence="2">The sequence shown here is derived from an EMBL/GenBank/DDBJ whole genome shotgun (WGS) entry which is preliminary data.</text>
</comment>
<organism evidence="2 3">
    <name type="scientific">Stichopus japonicus</name>
    <name type="common">Sea cucumber</name>
    <dbReference type="NCBI Taxonomy" id="307972"/>
    <lineage>
        <taxon>Eukaryota</taxon>
        <taxon>Metazoa</taxon>
        <taxon>Echinodermata</taxon>
        <taxon>Eleutherozoa</taxon>
        <taxon>Echinozoa</taxon>
        <taxon>Holothuroidea</taxon>
        <taxon>Aspidochirotacea</taxon>
        <taxon>Aspidochirotida</taxon>
        <taxon>Stichopodidae</taxon>
        <taxon>Apostichopus</taxon>
    </lineage>
</organism>
<feature type="region of interest" description="Disordered" evidence="1">
    <location>
        <begin position="399"/>
        <end position="457"/>
    </location>
</feature>
<keyword evidence="3" id="KW-1185">Reference proteome</keyword>
<gene>
    <name evidence="2" type="ORF">BSL78_15739</name>
</gene>
<accession>A0A2G8KHG9</accession>
<evidence type="ECO:0000313" key="3">
    <source>
        <dbReference type="Proteomes" id="UP000230750"/>
    </source>
</evidence>
<name>A0A2G8KHG9_STIJA</name>
<sequence>MEGKISEEDSLDHTEDLAKQHHIKDQFVKLNHECHAYAKKTFKDIDKTAYRVPDVLFPRDGQSGDYLTMDDVRLGLHSKFADDKHKVISIRKLLEERRGTSAVEKIAQRLYNWGTSHGEGIFIICNYPFQNYLTKFNTENAVGDHDIIAIGEFGFVFIQVKAATVKDKNTNLTQISQDPKYNAEENDSAASNVYGDSDTTSQATNQKLFWQENVNKAVLQLIKDKRVFLEMNKDLEFVKYAPFHFIVGVPEIRNSHVATVDEYIQKTLSEENETMRVIALTQQDLSTQVRFNQWFKNWVLLNCVTKRYFCTDNIYTLVGRYTNPDYSKLSRLSTPGAGTKRASTLISFLHFTQRQEEILSKNRRRQVIAGGYGTGKTFVLVEEAVNLVLGHTGIGHMEESKKTKENWKKKDGNIDNQMESKEKDSLADGRDANSSCIPRRLEDGDENDGSTVADLENHDNVNGNLKNFVFLISCSNVGENGFVFNDPDLLIEQIEIHLQKRLVKRIPKKSSQHPQKVKQKVNKVDESSRDGLKGRNNIEIWKIDEAIKAALPNQKSSHSNIACEAFTVDVLLQVIRYLVQSKAGYRCHVLLDEFPAFDLVHEFQWEKLQPLHTEFPDMRLWVALSAEGNMQTLLSCEDLGQIRDDLKVPQDIHLGLLEESKRMSKSVFNLMVQTQKYEGKTEREHFRCGIEISEYTPMWLPMTSCTCYNIAKGFFECTCMTSRLVVCLKRFGRESLEWAITRCTFSFT</sequence>